<keyword evidence="1" id="KW-0812">Transmembrane</keyword>
<evidence type="ECO:0000313" key="2">
    <source>
        <dbReference type="EMBL" id="BDQ33581.1"/>
    </source>
</evidence>
<gene>
    <name evidence="2" type="ORF">JCM14722_11230</name>
</gene>
<keyword evidence="3" id="KW-1185">Reference proteome</keyword>
<dbReference type="EMBL" id="AP026708">
    <property type="protein sequence ID" value="BDQ33581.1"/>
    <property type="molecule type" value="Genomic_DNA"/>
</dbReference>
<evidence type="ECO:0008006" key="4">
    <source>
        <dbReference type="Google" id="ProtNLM"/>
    </source>
</evidence>
<sequence length="137" mass="15617">MKNRKVWTAFLSVFVAGVIVGAAGLGMTLRFHMKPPRDRQEFHAKVRSHLLEELVEEVRPDKAAIPAIAASLDQTLHELEAIRESVDPKVKATFERGHERIRQQLTPEQIKRFDAMLENMRTGKFGLFRPPPPPPPF</sequence>
<evidence type="ECO:0000256" key="1">
    <source>
        <dbReference type="SAM" id="Phobius"/>
    </source>
</evidence>
<dbReference type="RefSeq" id="WP_264983640.1">
    <property type="nucleotide sequence ID" value="NZ_AP026708.1"/>
</dbReference>
<keyword evidence="1" id="KW-1133">Transmembrane helix</keyword>
<accession>A0ABN6RRM3</accession>
<dbReference type="Proteomes" id="UP001061361">
    <property type="component" value="Chromosome"/>
</dbReference>
<feature type="transmembrane region" description="Helical" evidence="1">
    <location>
        <begin position="6"/>
        <end position="29"/>
    </location>
</feature>
<evidence type="ECO:0000313" key="3">
    <source>
        <dbReference type="Proteomes" id="UP001061361"/>
    </source>
</evidence>
<proteinExistence type="predicted"/>
<organism evidence="2 3">
    <name type="scientific">Pseudodesulfovibrio portus</name>
    <dbReference type="NCBI Taxonomy" id="231439"/>
    <lineage>
        <taxon>Bacteria</taxon>
        <taxon>Pseudomonadati</taxon>
        <taxon>Thermodesulfobacteriota</taxon>
        <taxon>Desulfovibrionia</taxon>
        <taxon>Desulfovibrionales</taxon>
        <taxon>Desulfovibrionaceae</taxon>
    </lineage>
</organism>
<keyword evidence="1" id="KW-0472">Membrane</keyword>
<name>A0ABN6RRM3_9BACT</name>
<protein>
    <recommendedName>
        <fullName evidence="4">Periplasmic heavy metal sensor</fullName>
    </recommendedName>
</protein>
<reference evidence="2" key="1">
    <citation type="submission" date="2022-08" db="EMBL/GenBank/DDBJ databases">
        <title>Genome Sequence of the sulphate-reducing bacterium, Pseudodesulfovibrio portus JCM14722.</title>
        <authorList>
            <person name="Kondo R."/>
            <person name="Kataoka T."/>
        </authorList>
    </citation>
    <scope>NUCLEOTIDE SEQUENCE</scope>
    <source>
        <strain evidence="2">JCM 14722</strain>
    </source>
</reference>